<name>D1B5J2_THEAS</name>
<dbReference type="KEGG" id="tai:Taci_1051"/>
<protein>
    <recommendedName>
        <fullName evidence="6">General secretion pathway protein I</fullName>
    </recommendedName>
</protein>
<proteinExistence type="predicted"/>
<dbReference type="PATRIC" id="fig|525903.6.peg.1049"/>
<feature type="region of interest" description="Disordered" evidence="3">
    <location>
        <begin position="57"/>
        <end position="76"/>
    </location>
</feature>
<dbReference type="STRING" id="525903.Taci_1051"/>
<evidence type="ECO:0008006" key="6">
    <source>
        <dbReference type="Google" id="ProtNLM"/>
    </source>
</evidence>
<dbReference type="PROSITE" id="PS00409">
    <property type="entry name" value="PROKAR_NTER_METHYL"/>
    <property type="match status" value="1"/>
</dbReference>
<accession>D1B5J2</accession>
<evidence type="ECO:0000313" key="5">
    <source>
        <dbReference type="Proteomes" id="UP000002030"/>
    </source>
</evidence>
<comment type="subcellular location">
    <subcellularLocation>
        <location evidence="1">Cell outer membrane</location>
    </subcellularLocation>
</comment>
<feature type="compositionally biased region" description="Low complexity" evidence="3">
    <location>
        <begin position="60"/>
        <end position="74"/>
    </location>
</feature>
<evidence type="ECO:0000256" key="1">
    <source>
        <dbReference type="ARBA" id="ARBA00004442"/>
    </source>
</evidence>
<dbReference type="EMBL" id="CP001818">
    <property type="protein sequence ID" value="ACZ19283.1"/>
    <property type="molecule type" value="Genomic_DNA"/>
</dbReference>
<dbReference type="EnsemblBacteria" id="ACZ19283">
    <property type="protein sequence ID" value="ACZ19283"/>
    <property type="gene ID" value="Taci_1051"/>
</dbReference>
<sequence>MRRGFSLVEALISLVILAVVLLGLAASIMMSHSMAMRTSEQESVLWLASDALDALERGDSPPSSVPPYSLSYSSGDVPQGRRWVVTVTWDSASGPRSLSFERVMPRDPSLAVN</sequence>
<evidence type="ECO:0000256" key="2">
    <source>
        <dbReference type="ARBA" id="ARBA00023237"/>
    </source>
</evidence>
<gene>
    <name evidence="4" type="ordered locus">Taci_1051</name>
</gene>
<reference evidence="4 5" key="1">
    <citation type="journal article" date="2009" name="Stand. Genomic Sci.">
        <title>Complete genome sequence of Thermanaerovibrio acidaminovorans type strain (Su883).</title>
        <authorList>
            <person name="Chovatia M."/>
            <person name="Sikorski J."/>
            <person name="Schroder M."/>
            <person name="Lapidus A."/>
            <person name="Nolan M."/>
            <person name="Tice H."/>
            <person name="Glavina Del Rio T."/>
            <person name="Copeland A."/>
            <person name="Cheng J.F."/>
            <person name="Lucas S."/>
            <person name="Chen F."/>
            <person name="Bruce D."/>
            <person name="Goodwin L."/>
            <person name="Pitluck S."/>
            <person name="Ivanova N."/>
            <person name="Mavromatis K."/>
            <person name="Ovchinnikova G."/>
            <person name="Pati A."/>
            <person name="Chen A."/>
            <person name="Palaniappan K."/>
            <person name="Land M."/>
            <person name="Hauser L."/>
            <person name="Chang Y.J."/>
            <person name="Jeffries C.D."/>
            <person name="Chain P."/>
            <person name="Saunders E."/>
            <person name="Detter J.C."/>
            <person name="Brettin T."/>
            <person name="Rohde M."/>
            <person name="Goker M."/>
            <person name="Spring S."/>
            <person name="Bristow J."/>
            <person name="Markowitz V."/>
            <person name="Hugenholtz P."/>
            <person name="Kyrpides N.C."/>
            <person name="Klenk H.P."/>
            <person name="Eisen J.A."/>
        </authorList>
    </citation>
    <scope>NUCLEOTIDE SEQUENCE [LARGE SCALE GENOMIC DNA]</scope>
    <source>
        <strain evidence="5">ATCC 49978 / DSM 6589 / Su883</strain>
    </source>
</reference>
<dbReference type="eggNOG" id="COG4967">
    <property type="taxonomic scope" value="Bacteria"/>
</dbReference>
<dbReference type="AlphaFoldDB" id="D1B5J2"/>
<dbReference type="Pfam" id="PF07963">
    <property type="entry name" value="N_methyl"/>
    <property type="match status" value="1"/>
</dbReference>
<dbReference type="NCBIfam" id="TIGR02532">
    <property type="entry name" value="IV_pilin_GFxxxE"/>
    <property type="match status" value="1"/>
</dbReference>
<evidence type="ECO:0000313" key="4">
    <source>
        <dbReference type="EMBL" id="ACZ19283.1"/>
    </source>
</evidence>
<dbReference type="InterPro" id="IPR012902">
    <property type="entry name" value="N_methyl_site"/>
</dbReference>
<organism evidence="4 5">
    <name type="scientific">Thermanaerovibrio acidaminovorans (strain ATCC 49978 / DSM 6589 / Su883)</name>
    <name type="common">Selenomonas acidaminovorans</name>
    <dbReference type="NCBI Taxonomy" id="525903"/>
    <lineage>
        <taxon>Bacteria</taxon>
        <taxon>Thermotogati</taxon>
        <taxon>Synergistota</taxon>
        <taxon>Synergistia</taxon>
        <taxon>Synergistales</taxon>
        <taxon>Synergistaceae</taxon>
        <taxon>Thermanaerovibrio</taxon>
    </lineage>
</organism>
<keyword evidence="2" id="KW-0472">Membrane</keyword>
<dbReference type="RefSeq" id="WP_012869798.1">
    <property type="nucleotide sequence ID" value="NC_013522.1"/>
</dbReference>
<dbReference type="OrthoDB" id="9986020at2"/>
<dbReference type="Proteomes" id="UP000002030">
    <property type="component" value="Chromosome"/>
</dbReference>
<evidence type="ECO:0000256" key="3">
    <source>
        <dbReference type="SAM" id="MobiDB-lite"/>
    </source>
</evidence>
<keyword evidence="2" id="KW-0998">Cell outer membrane</keyword>
<keyword evidence="5" id="KW-1185">Reference proteome</keyword>
<dbReference type="HOGENOM" id="CLU_170104_0_0_0"/>
<dbReference type="GO" id="GO:0009279">
    <property type="term" value="C:cell outer membrane"/>
    <property type="evidence" value="ECO:0007669"/>
    <property type="project" value="UniProtKB-SubCell"/>
</dbReference>